<dbReference type="GO" id="GO:0005762">
    <property type="term" value="C:mitochondrial large ribosomal subunit"/>
    <property type="evidence" value="ECO:0007669"/>
    <property type="project" value="TreeGrafter"/>
</dbReference>
<dbReference type="PANTHER" id="PTHR28266:SF1">
    <property type="entry name" value="LARGE RIBOSOMAL SUBUNIT PROTEIN ML58"/>
    <property type="match status" value="1"/>
</dbReference>
<accession>A0A4Z0AB37</accession>
<dbReference type="EMBL" id="SFCI01000009">
    <property type="protein sequence ID" value="TFY83790.1"/>
    <property type="molecule type" value="Genomic_DNA"/>
</dbReference>
<dbReference type="PANTHER" id="PTHR28266">
    <property type="entry name" value="54S RIBOSOMAL PROTEIN L20, MITOCHONDRIAL"/>
    <property type="match status" value="1"/>
</dbReference>
<gene>
    <name evidence="2" type="ORF">EWM64_g215</name>
</gene>
<keyword evidence="3" id="KW-1185">Reference proteome</keyword>
<evidence type="ECO:0000313" key="3">
    <source>
        <dbReference type="Proteomes" id="UP000298061"/>
    </source>
</evidence>
<dbReference type="OrthoDB" id="6021263at2759"/>
<dbReference type="GO" id="GO:0003735">
    <property type="term" value="F:structural constituent of ribosome"/>
    <property type="evidence" value="ECO:0007669"/>
    <property type="project" value="TreeGrafter"/>
</dbReference>
<reference evidence="2 3" key="1">
    <citation type="submission" date="2019-02" db="EMBL/GenBank/DDBJ databases">
        <title>Genome sequencing of the rare red list fungi Hericium alpestre (H. flagellum).</title>
        <authorList>
            <person name="Buettner E."/>
            <person name="Kellner H."/>
        </authorList>
    </citation>
    <scope>NUCLEOTIDE SEQUENCE [LARGE SCALE GENOMIC DNA]</scope>
    <source>
        <strain evidence="2 3">DSM 108284</strain>
    </source>
</reference>
<feature type="region of interest" description="Disordered" evidence="1">
    <location>
        <begin position="1"/>
        <end position="61"/>
    </location>
</feature>
<sequence length="141" mass="16367">MTTLPDDLTFIHRPPSSAPTPFSYTTNPTSPLLRSSSSKPVDAPLPPPLRPTAAQKPRLSEEQLYEMRRLRASNPTLYTRKKLAEKFNCSEAFVGLVTPLSRQQQRVALDRRDQEHERARAQWGEKKLIVREIRKKRKEFW</sequence>
<evidence type="ECO:0000313" key="2">
    <source>
        <dbReference type="EMBL" id="TFY83790.1"/>
    </source>
</evidence>
<dbReference type="Pfam" id="PF12824">
    <property type="entry name" value="MRP-L20"/>
    <property type="match status" value="1"/>
</dbReference>
<feature type="compositionally biased region" description="Polar residues" evidence="1">
    <location>
        <begin position="19"/>
        <end position="39"/>
    </location>
</feature>
<dbReference type="AlphaFoldDB" id="A0A4Z0AB37"/>
<comment type="caution">
    <text evidence="2">The sequence shown here is derived from an EMBL/GenBank/DDBJ whole genome shotgun (WGS) entry which is preliminary data.</text>
</comment>
<proteinExistence type="predicted"/>
<name>A0A4Z0AB37_9AGAM</name>
<dbReference type="InterPro" id="IPR024388">
    <property type="entry name" value="Ribosomal_mL58"/>
</dbReference>
<dbReference type="Proteomes" id="UP000298061">
    <property type="component" value="Unassembled WGS sequence"/>
</dbReference>
<dbReference type="STRING" id="135208.A0A4Z0AB37"/>
<evidence type="ECO:0000256" key="1">
    <source>
        <dbReference type="SAM" id="MobiDB-lite"/>
    </source>
</evidence>
<organism evidence="2 3">
    <name type="scientific">Hericium alpestre</name>
    <dbReference type="NCBI Taxonomy" id="135208"/>
    <lineage>
        <taxon>Eukaryota</taxon>
        <taxon>Fungi</taxon>
        <taxon>Dikarya</taxon>
        <taxon>Basidiomycota</taxon>
        <taxon>Agaricomycotina</taxon>
        <taxon>Agaricomycetes</taxon>
        <taxon>Russulales</taxon>
        <taxon>Hericiaceae</taxon>
        <taxon>Hericium</taxon>
    </lineage>
</organism>
<protein>
    <submittedName>
        <fullName evidence="2">Uncharacterized protein</fullName>
    </submittedName>
</protein>